<evidence type="ECO:0000256" key="6">
    <source>
        <dbReference type="ARBA" id="ARBA00023136"/>
    </source>
</evidence>
<dbReference type="RefSeq" id="WP_129132183.1">
    <property type="nucleotide sequence ID" value="NZ_SDHW01000006.1"/>
</dbReference>
<keyword evidence="11" id="KW-1185">Reference proteome</keyword>
<evidence type="ECO:0000313" key="11">
    <source>
        <dbReference type="Proteomes" id="UP000290204"/>
    </source>
</evidence>
<keyword evidence="6" id="KW-0472">Membrane</keyword>
<dbReference type="InterPro" id="IPR051906">
    <property type="entry name" value="TolC-like"/>
</dbReference>
<evidence type="ECO:0000256" key="7">
    <source>
        <dbReference type="ARBA" id="ARBA00023237"/>
    </source>
</evidence>
<evidence type="ECO:0000256" key="3">
    <source>
        <dbReference type="ARBA" id="ARBA00022448"/>
    </source>
</evidence>
<protein>
    <submittedName>
        <fullName evidence="10">TolC family protein</fullName>
    </submittedName>
</protein>
<evidence type="ECO:0000256" key="9">
    <source>
        <dbReference type="SAM" id="SignalP"/>
    </source>
</evidence>
<feature type="signal peptide" evidence="9">
    <location>
        <begin position="1"/>
        <end position="22"/>
    </location>
</feature>
<evidence type="ECO:0000256" key="8">
    <source>
        <dbReference type="SAM" id="Coils"/>
    </source>
</evidence>
<evidence type="ECO:0000256" key="2">
    <source>
        <dbReference type="ARBA" id="ARBA00007613"/>
    </source>
</evidence>
<keyword evidence="8" id="KW-0175">Coiled coil</keyword>
<proteinExistence type="inferred from homology"/>
<evidence type="ECO:0000256" key="4">
    <source>
        <dbReference type="ARBA" id="ARBA00022452"/>
    </source>
</evidence>
<dbReference type="SUPFAM" id="SSF56954">
    <property type="entry name" value="Outer membrane efflux proteins (OEP)"/>
    <property type="match status" value="1"/>
</dbReference>
<evidence type="ECO:0000256" key="1">
    <source>
        <dbReference type="ARBA" id="ARBA00004442"/>
    </source>
</evidence>
<reference evidence="10 11" key="1">
    <citation type="submission" date="2019-01" db="EMBL/GenBank/DDBJ databases">
        <title>Lacibacter sp. strain TTM-7.</title>
        <authorList>
            <person name="Chen W.-M."/>
        </authorList>
    </citation>
    <scope>NUCLEOTIDE SEQUENCE [LARGE SCALE GENOMIC DNA]</scope>
    <source>
        <strain evidence="10 11">TTM-7</strain>
    </source>
</reference>
<keyword evidence="3" id="KW-0813">Transport</keyword>
<feature type="chain" id="PRO_5020759329" evidence="9">
    <location>
        <begin position="23"/>
        <end position="437"/>
    </location>
</feature>
<dbReference type="Pfam" id="PF02321">
    <property type="entry name" value="OEP"/>
    <property type="match status" value="2"/>
</dbReference>
<dbReference type="GO" id="GO:0009279">
    <property type="term" value="C:cell outer membrane"/>
    <property type="evidence" value="ECO:0007669"/>
    <property type="project" value="UniProtKB-SubCell"/>
</dbReference>
<accession>A0A4Q1CFC5</accession>
<dbReference type="Gene3D" id="1.20.1600.10">
    <property type="entry name" value="Outer membrane efflux proteins (OEP)"/>
    <property type="match status" value="1"/>
</dbReference>
<dbReference type="GO" id="GO:0015288">
    <property type="term" value="F:porin activity"/>
    <property type="evidence" value="ECO:0007669"/>
    <property type="project" value="TreeGrafter"/>
</dbReference>
<evidence type="ECO:0000313" key="10">
    <source>
        <dbReference type="EMBL" id="RXK58383.1"/>
    </source>
</evidence>
<dbReference type="PANTHER" id="PTHR30026">
    <property type="entry name" value="OUTER MEMBRANE PROTEIN TOLC"/>
    <property type="match status" value="1"/>
</dbReference>
<organism evidence="10 11">
    <name type="scientific">Lacibacter luteus</name>
    <dbReference type="NCBI Taxonomy" id="2508719"/>
    <lineage>
        <taxon>Bacteria</taxon>
        <taxon>Pseudomonadati</taxon>
        <taxon>Bacteroidota</taxon>
        <taxon>Chitinophagia</taxon>
        <taxon>Chitinophagales</taxon>
        <taxon>Chitinophagaceae</taxon>
        <taxon>Lacibacter</taxon>
    </lineage>
</organism>
<keyword evidence="4" id="KW-1134">Transmembrane beta strand</keyword>
<comment type="caution">
    <text evidence="10">The sequence shown here is derived from an EMBL/GenBank/DDBJ whole genome shotgun (WGS) entry which is preliminary data.</text>
</comment>
<name>A0A4Q1CFC5_9BACT</name>
<evidence type="ECO:0000256" key="5">
    <source>
        <dbReference type="ARBA" id="ARBA00022692"/>
    </source>
</evidence>
<dbReference type="AlphaFoldDB" id="A0A4Q1CFC5"/>
<keyword evidence="9" id="KW-0732">Signal</keyword>
<gene>
    <name evidence="10" type="ORF">ESA94_17230</name>
</gene>
<feature type="coiled-coil region" evidence="8">
    <location>
        <begin position="152"/>
        <end position="179"/>
    </location>
</feature>
<dbReference type="PANTHER" id="PTHR30026:SF20">
    <property type="entry name" value="OUTER MEMBRANE PROTEIN TOLC"/>
    <property type="match status" value="1"/>
</dbReference>
<dbReference type="EMBL" id="SDHW01000006">
    <property type="protein sequence ID" value="RXK58383.1"/>
    <property type="molecule type" value="Genomic_DNA"/>
</dbReference>
<dbReference type="Proteomes" id="UP000290204">
    <property type="component" value="Unassembled WGS sequence"/>
</dbReference>
<dbReference type="InterPro" id="IPR003423">
    <property type="entry name" value="OMP_efflux"/>
</dbReference>
<comment type="similarity">
    <text evidence="2">Belongs to the outer membrane factor (OMF) (TC 1.B.17) family.</text>
</comment>
<dbReference type="GO" id="GO:1990281">
    <property type="term" value="C:efflux pump complex"/>
    <property type="evidence" value="ECO:0007669"/>
    <property type="project" value="TreeGrafter"/>
</dbReference>
<dbReference type="OrthoDB" id="9771205at2"/>
<dbReference type="GO" id="GO:0015562">
    <property type="term" value="F:efflux transmembrane transporter activity"/>
    <property type="evidence" value="ECO:0007669"/>
    <property type="project" value="InterPro"/>
</dbReference>
<keyword evidence="7" id="KW-0998">Cell outer membrane</keyword>
<comment type="subcellular location">
    <subcellularLocation>
        <location evidence="1">Cell outer membrane</location>
    </subcellularLocation>
</comment>
<sequence length="437" mass="48867">MKKKLQLLSAILLISSIAYTQASTTLTIDEAIKIAVEKNFDVEIERNAQQIGAINNNWGTAGLLPTISATSTIGIASNNLEQRLSNGTTIKRNGALLRNLNAGFAVSWRVFDGMRMFATKRRLEELEKIGELSFRSQVNTTVFNVIAAYYQIVQLNQQKKALQATIKFFEERKQIAESRFTIGTAPKTDFLQAEVDLNQQKGNLLTIENSIRIAKADFNNLLARKPETVFEVLDVIEPDAGLTFAGLVTKSESDNYDLLLAQSNLSVLVQQKREIIAQRLPSVTLNGNFNLSQSRNDAGFTLFNRNLGPSGNIGIAVPIFQGGNIKRQEQVADINIKNQQVIIDRLKNQVYTNLLNAYSNFQNALNLVKLEKSTLSLIEENNMISTERFRKLAITSLELRQVQIDYINGQTRYINSLYMAKLAEAEMKLLAGDLNKL</sequence>
<keyword evidence="5" id="KW-0812">Transmembrane</keyword>